<dbReference type="InterPro" id="IPR004843">
    <property type="entry name" value="Calcineurin-like_PHP"/>
</dbReference>
<proteinExistence type="predicted"/>
<dbReference type="PANTHER" id="PTHR31302:SF0">
    <property type="entry name" value="TRANSMEMBRANE PROTEIN WITH METALLOPHOSPHOESTERASE DOMAIN"/>
    <property type="match status" value="1"/>
</dbReference>
<dbReference type="Pfam" id="PF00149">
    <property type="entry name" value="Metallophos"/>
    <property type="match status" value="1"/>
</dbReference>
<feature type="transmembrane region" description="Helical" evidence="1">
    <location>
        <begin position="65"/>
        <end position="83"/>
    </location>
</feature>
<evidence type="ECO:0000313" key="3">
    <source>
        <dbReference type="EMBL" id="SEU18752.1"/>
    </source>
</evidence>
<evidence type="ECO:0000256" key="1">
    <source>
        <dbReference type="SAM" id="Phobius"/>
    </source>
</evidence>
<keyword evidence="1" id="KW-0472">Membrane</keyword>
<dbReference type="AlphaFoldDB" id="A0A1I0K5F6"/>
<keyword evidence="4" id="KW-1185">Reference proteome</keyword>
<evidence type="ECO:0000313" key="4">
    <source>
        <dbReference type="Proteomes" id="UP000198508"/>
    </source>
</evidence>
<accession>A0A1I0K5F6</accession>
<reference evidence="4" key="1">
    <citation type="submission" date="2016-10" db="EMBL/GenBank/DDBJ databases">
        <authorList>
            <person name="Varghese N."/>
            <person name="Submissions S."/>
        </authorList>
    </citation>
    <scope>NUCLEOTIDE SEQUENCE [LARGE SCALE GENOMIC DNA]</scope>
    <source>
        <strain evidence="4">NLAE-zl-G277</strain>
    </source>
</reference>
<evidence type="ECO:0000259" key="2">
    <source>
        <dbReference type="Pfam" id="PF00149"/>
    </source>
</evidence>
<dbReference type="InterPro" id="IPR051158">
    <property type="entry name" value="Metallophosphoesterase_sf"/>
</dbReference>
<keyword evidence="1" id="KW-0812">Transmembrane</keyword>
<dbReference type="EMBL" id="FOIM01000048">
    <property type="protein sequence ID" value="SEU18752.1"/>
    <property type="molecule type" value="Genomic_DNA"/>
</dbReference>
<keyword evidence="1" id="KW-1133">Transmembrane helix</keyword>
<feature type="transmembrane region" description="Helical" evidence="1">
    <location>
        <begin position="95"/>
        <end position="116"/>
    </location>
</feature>
<feature type="domain" description="Calcineurin-like phosphoesterase" evidence="2">
    <location>
        <begin position="140"/>
        <end position="311"/>
    </location>
</feature>
<dbReference type="PANTHER" id="PTHR31302">
    <property type="entry name" value="TRANSMEMBRANE PROTEIN WITH METALLOPHOSPHOESTERASE DOMAIN-RELATED"/>
    <property type="match status" value="1"/>
</dbReference>
<dbReference type="InterPro" id="IPR029052">
    <property type="entry name" value="Metallo-depent_PP-like"/>
</dbReference>
<feature type="transmembrane region" description="Helical" evidence="1">
    <location>
        <begin position="6"/>
        <end position="24"/>
    </location>
</feature>
<protein>
    <recommendedName>
        <fullName evidence="2">Calcineurin-like phosphoesterase domain-containing protein</fullName>
    </recommendedName>
</protein>
<organism evidence="3 4">
    <name type="scientific">Enterocloster lavalensis</name>
    <dbReference type="NCBI Taxonomy" id="460384"/>
    <lineage>
        <taxon>Bacteria</taxon>
        <taxon>Bacillati</taxon>
        <taxon>Bacillota</taxon>
        <taxon>Clostridia</taxon>
        <taxon>Lachnospirales</taxon>
        <taxon>Lachnospiraceae</taxon>
        <taxon>Enterocloster</taxon>
    </lineage>
</organism>
<dbReference type="Gene3D" id="3.60.21.10">
    <property type="match status" value="1"/>
</dbReference>
<dbReference type="SUPFAM" id="SSF56300">
    <property type="entry name" value="Metallo-dependent phosphatases"/>
    <property type="match status" value="1"/>
</dbReference>
<name>A0A1I0K5F6_9FIRM</name>
<dbReference type="STRING" id="460384.SAMN05216313_1483"/>
<dbReference type="Proteomes" id="UP000198508">
    <property type="component" value="Unassembled WGS sequence"/>
</dbReference>
<gene>
    <name evidence="3" type="ORF">SAMN05216313_1483</name>
</gene>
<sequence length="373" mass="41648">MRAMFLGALLGGSAAVGIYFYFYFKRVISWWRKKPADRTARLWAAALGAVSAFKVFQVWNTWAMVVMHLFGFALCLDLVNTLIRLTKRGGQRWERVYRCGLVPFLCTALLMGYGYWNIHRVVRTDYRVETEKPIRAQGYRIALVSDLHFGTTMDGRDLAGYAGEIEAAGPDLLVLCGDIVDEATTREEMEEAMAVLGAVKCPLGVYFVRGNHDRASYTRTPNFTAEELERAIRGAGITILTDRRVQAAEDLTLIGRDDRSRPVDGRRRGLEELLDGADRSSFLLLLDHQPSELEAADRAGYDLLLSGHTHAGQIWPTGLISQAAGIVELNYGQRKLDHLQVIVSSGIGGWGYPIRTSRHCEYVIISVEGNKAE</sequence>
<dbReference type="GO" id="GO:0016787">
    <property type="term" value="F:hydrolase activity"/>
    <property type="evidence" value="ECO:0007669"/>
    <property type="project" value="InterPro"/>
</dbReference>